<dbReference type="EMBL" id="JBHLVO010000001">
    <property type="protein sequence ID" value="MFC0269991.1"/>
    <property type="molecule type" value="Genomic_DNA"/>
</dbReference>
<dbReference type="PROSITE" id="PS51257">
    <property type="entry name" value="PROKAR_LIPOPROTEIN"/>
    <property type="match status" value="1"/>
</dbReference>
<feature type="domain" description="YqgU-like 6-bladed beta-propeller" evidence="1">
    <location>
        <begin position="94"/>
        <end position="352"/>
    </location>
</feature>
<name>A0ABV6G9C7_9BACI</name>
<dbReference type="SUPFAM" id="SSF82171">
    <property type="entry name" value="DPP6 N-terminal domain-like"/>
    <property type="match status" value="1"/>
</dbReference>
<keyword evidence="3" id="KW-1185">Reference proteome</keyword>
<dbReference type="InterPro" id="IPR048421">
    <property type="entry name" value="YqgU_beta-prop"/>
</dbReference>
<organism evidence="2 3">
    <name type="scientific">Metabacillus herbersteinensis</name>
    <dbReference type="NCBI Taxonomy" id="283816"/>
    <lineage>
        <taxon>Bacteria</taxon>
        <taxon>Bacillati</taxon>
        <taxon>Bacillota</taxon>
        <taxon>Bacilli</taxon>
        <taxon>Bacillales</taxon>
        <taxon>Bacillaceae</taxon>
        <taxon>Metabacillus</taxon>
    </lineage>
</organism>
<dbReference type="Pfam" id="PF21101">
    <property type="entry name" value="YqgU"/>
    <property type="match status" value="1"/>
</dbReference>
<evidence type="ECO:0000313" key="2">
    <source>
        <dbReference type="EMBL" id="MFC0269991.1"/>
    </source>
</evidence>
<evidence type="ECO:0000313" key="3">
    <source>
        <dbReference type="Proteomes" id="UP001589854"/>
    </source>
</evidence>
<dbReference type="Proteomes" id="UP001589854">
    <property type="component" value="Unassembled WGS sequence"/>
</dbReference>
<dbReference type="PROSITE" id="PS50818">
    <property type="entry name" value="INTEIN_C_TER"/>
    <property type="match status" value="1"/>
</dbReference>
<proteinExistence type="predicted"/>
<dbReference type="InterPro" id="IPR030934">
    <property type="entry name" value="Intein_C"/>
</dbReference>
<comment type="caution">
    <text evidence="2">The sequence shown here is derived from an EMBL/GenBank/DDBJ whole genome shotgun (WGS) entry which is preliminary data.</text>
</comment>
<accession>A0ABV6G9C7</accession>
<protein>
    <recommendedName>
        <fullName evidence="1">YqgU-like 6-bladed beta-propeller domain-containing protein</fullName>
    </recommendedName>
</protein>
<reference evidence="2 3" key="1">
    <citation type="submission" date="2024-09" db="EMBL/GenBank/DDBJ databases">
        <authorList>
            <person name="Sun Q."/>
            <person name="Mori K."/>
        </authorList>
    </citation>
    <scope>NUCLEOTIDE SEQUENCE [LARGE SCALE GENOMIC DNA]</scope>
    <source>
        <strain evidence="2 3">CCM 7228</strain>
    </source>
</reference>
<sequence length="373" mass="43182">MRLRNFTTMLIFCSLFLVSCQHSQPSNDDTNLSTIRDTNLEERSASTSLFGKQSLLPIKLEEQSFHSVADWKDDETIFYITQSSEGSIIHTYHLFTGEDNVFYESDAPIIKLEANEDHSLFLVHTSPTSYEAELIILDEDANETFYQKIPSFELQYTWNQTNSNQLYVTSFSEDWSFNTMIIDLDNGTVSENSISVPFVQWMNEKQFSYLKWNEEEPSLSAPLYIYDLNNEKETLLSENIISHHSYRDTMITIERSEQSNNKGIYRFYDLTTTTEVAKLETPLLSLFSEWLIPYYDYSDVGGIFYTLQANDTGTTFDLNSFNIEKSETKTILNEIENLPFKLSPSGEFALYGARFEKVIIIEDVEIKELVELS</sequence>
<gene>
    <name evidence="2" type="ORF">ACFFIX_00770</name>
</gene>
<dbReference type="RefSeq" id="WP_378929484.1">
    <property type="nucleotide sequence ID" value="NZ_JBHLVO010000001.1"/>
</dbReference>
<evidence type="ECO:0000259" key="1">
    <source>
        <dbReference type="Pfam" id="PF21101"/>
    </source>
</evidence>